<dbReference type="Proteomes" id="UP001201163">
    <property type="component" value="Unassembled WGS sequence"/>
</dbReference>
<evidence type="ECO:0000313" key="3">
    <source>
        <dbReference type="Proteomes" id="UP001201163"/>
    </source>
</evidence>
<protein>
    <submittedName>
        <fullName evidence="2">Uncharacterized protein</fullName>
    </submittedName>
</protein>
<feature type="region of interest" description="Disordered" evidence="1">
    <location>
        <begin position="251"/>
        <end position="273"/>
    </location>
</feature>
<sequence length="287" mass="31133">MASSKKTETRVSPLAALAPLHSLAQLIPPGTGGRDFEYILLTSLKPDAWFVHVGHPDGRWWNGAWHAADVESLAKSDMSPARVAVFAQRVANTIIEREISITHEDDFRDMKLVLGTRSKKPLRIPLSALDPQAASRFAFECFARVAQDAQTHGCHILRTHSGHTRDNHPDAESQLASPLKRKRTHQSSESSHASLPPPPRKAHQMQTPAELQELKAELSKARADAAAAVALAAEREPAGLGGTVDRLFSSRSAAPAVQRRPGASLANPNKAARRVTAVEFASDDEDV</sequence>
<evidence type="ECO:0000256" key="1">
    <source>
        <dbReference type="SAM" id="MobiDB-lite"/>
    </source>
</evidence>
<dbReference type="AlphaFoldDB" id="A0AAD4QAY9"/>
<dbReference type="EMBL" id="JAKELL010000060">
    <property type="protein sequence ID" value="KAH8985797.1"/>
    <property type="molecule type" value="Genomic_DNA"/>
</dbReference>
<organism evidence="2 3">
    <name type="scientific">Lactarius akahatsu</name>
    <dbReference type="NCBI Taxonomy" id="416441"/>
    <lineage>
        <taxon>Eukaryota</taxon>
        <taxon>Fungi</taxon>
        <taxon>Dikarya</taxon>
        <taxon>Basidiomycota</taxon>
        <taxon>Agaricomycotina</taxon>
        <taxon>Agaricomycetes</taxon>
        <taxon>Russulales</taxon>
        <taxon>Russulaceae</taxon>
        <taxon>Lactarius</taxon>
    </lineage>
</organism>
<feature type="region of interest" description="Disordered" evidence="1">
    <location>
        <begin position="159"/>
        <end position="209"/>
    </location>
</feature>
<proteinExistence type="predicted"/>
<accession>A0AAD4QAY9</accession>
<reference evidence="2" key="1">
    <citation type="submission" date="2022-01" db="EMBL/GenBank/DDBJ databases">
        <title>Comparative genomics reveals a dynamic genome evolution in the ectomycorrhizal milk-cap (Lactarius) mushrooms.</title>
        <authorList>
            <consortium name="DOE Joint Genome Institute"/>
            <person name="Lebreton A."/>
            <person name="Tang N."/>
            <person name="Kuo A."/>
            <person name="LaButti K."/>
            <person name="Drula E."/>
            <person name="Barry K."/>
            <person name="Clum A."/>
            <person name="Lipzen A."/>
            <person name="Mousain D."/>
            <person name="Ng V."/>
            <person name="Wang R."/>
            <person name="Wang X."/>
            <person name="Dai Y."/>
            <person name="Henrissat B."/>
            <person name="Grigoriev I.V."/>
            <person name="Guerin-Laguette A."/>
            <person name="Yu F."/>
            <person name="Martin F.M."/>
        </authorList>
    </citation>
    <scope>NUCLEOTIDE SEQUENCE</scope>
    <source>
        <strain evidence="2">QP</strain>
    </source>
</reference>
<gene>
    <name evidence="2" type="ORF">EDB92DRAFT_1881489</name>
</gene>
<comment type="caution">
    <text evidence="2">The sequence shown here is derived from an EMBL/GenBank/DDBJ whole genome shotgun (WGS) entry which is preliminary data.</text>
</comment>
<name>A0AAD4QAY9_9AGAM</name>
<evidence type="ECO:0000313" key="2">
    <source>
        <dbReference type="EMBL" id="KAH8985797.1"/>
    </source>
</evidence>
<keyword evidence="3" id="KW-1185">Reference proteome</keyword>